<comment type="caution">
    <text evidence="2">The sequence shown here is derived from an EMBL/GenBank/DDBJ whole genome shotgun (WGS) entry which is preliminary data.</text>
</comment>
<dbReference type="AlphaFoldDB" id="A0A0G1IDF3"/>
<dbReference type="SUPFAM" id="SSF140931">
    <property type="entry name" value="Fic-like"/>
    <property type="match status" value="1"/>
</dbReference>
<feature type="domain" description="Fido" evidence="1">
    <location>
        <begin position="136"/>
        <end position="284"/>
    </location>
</feature>
<dbReference type="InterPro" id="IPR040198">
    <property type="entry name" value="Fido_containing"/>
</dbReference>
<organism evidence="2 3">
    <name type="scientific">Candidatus Gottesmanbacteria bacterium GW2011_GWA1_44_24b</name>
    <dbReference type="NCBI Taxonomy" id="1618437"/>
    <lineage>
        <taxon>Bacteria</taxon>
        <taxon>Candidatus Gottesmaniibacteriota</taxon>
    </lineage>
</organism>
<dbReference type="InterPro" id="IPR036597">
    <property type="entry name" value="Fido-like_dom_sf"/>
</dbReference>
<evidence type="ECO:0000313" key="2">
    <source>
        <dbReference type="EMBL" id="KKT57245.1"/>
    </source>
</evidence>
<accession>A0A0G1IDF3</accession>
<name>A0A0G1IDF3_9BACT</name>
<dbReference type="EMBL" id="LCIQ01000070">
    <property type="protein sequence ID" value="KKT57245.1"/>
    <property type="molecule type" value="Genomic_DNA"/>
</dbReference>
<protein>
    <submittedName>
        <fullName evidence="2">Filamentation induced by cAMP protein Fic</fullName>
    </submittedName>
</protein>
<dbReference type="Gene3D" id="1.10.3290.10">
    <property type="entry name" value="Fido-like domain"/>
    <property type="match status" value="1"/>
</dbReference>
<dbReference type="PROSITE" id="PS51459">
    <property type="entry name" value="FIDO"/>
    <property type="match status" value="1"/>
</dbReference>
<evidence type="ECO:0000259" key="1">
    <source>
        <dbReference type="PROSITE" id="PS51459"/>
    </source>
</evidence>
<gene>
    <name evidence="2" type="ORF">UW52_C0070G0005</name>
</gene>
<proteinExistence type="predicted"/>
<dbReference type="PANTHER" id="PTHR13504">
    <property type="entry name" value="FIDO DOMAIN-CONTAINING PROTEIN DDB_G0283145"/>
    <property type="match status" value="1"/>
</dbReference>
<dbReference type="Proteomes" id="UP000034521">
    <property type="component" value="Unassembled WGS sequence"/>
</dbReference>
<dbReference type="Pfam" id="PF02661">
    <property type="entry name" value="Fic"/>
    <property type="match status" value="1"/>
</dbReference>
<dbReference type="SUPFAM" id="SSF46785">
    <property type="entry name" value="Winged helix' DNA-binding domain"/>
    <property type="match status" value="1"/>
</dbReference>
<reference evidence="2 3" key="1">
    <citation type="journal article" date="2015" name="Nature">
        <title>rRNA introns, odd ribosomes, and small enigmatic genomes across a large radiation of phyla.</title>
        <authorList>
            <person name="Brown C.T."/>
            <person name="Hug L.A."/>
            <person name="Thomas B.C."/>
            <person name="Sharon I."/>
            <person name="Castelle C.J."/>
            <person name="Singh A."/>
            <person name="Wilkins M.J."/>
            <person name="Williams K.H."/>
            <person name="Banfield J.F."/>
        </authorList>
    </citation>
    <scope>NUCLEOTIDE SEQUENCE [LARGE SCALE GENOMIC DNA]</scope>
</reference>
<sequence>MSENEITHPFSTPFLSQFVFVPQGVPCTDSDIRQFDSDLTEYEQIYLHPDVERSLISKNELLASFAISKAENSQLTLKEAQEVYEMLLSDPTFDFIGKKLKLGKKLTQKDHDKLEFFNVVRTFRTVNQTRISITDLSPKFIANIHQQLTQGMDIFKTYLSDFTVYKVGLWRDNDLIRVGEYIPAPSNQIEQGVIELIAWVKAHPTPTGIAVFHTALYALHPFNNGNKRVCRILEHILLRSIGINTKNLYSASYYYHTQKSRYYKYLLFSLERTNLNYFVSFILEALILSIVSVLKTSLEVKRSTFLDSYNIDSSVKAVLKPLVKRRELQFKFFARYTQGKMARQTLITYLQNAVEAGIVKRREEGRNTYYSLTLSMPEAEKLQRWMSTIRTKLSYVPDEFRLT</sequence>
<dbReference type="InterPro" id="IPR036390">
    <property type="entry name" value="WH_DNA-bd_sf"/>
</dbReference>
<dbReference type="PANTHER" id="PTHR13504:SF38">
    <property type="entry name" value="FIDO DOMAIN-CONTAINING PROTEIN"/>
    <property type="match status" value="1"/>
</dbReference>
<evidence type="ECO:0000313" key="3">
    <source>
        <dbReference type="Proteomes" id="UP000034521"/>
    </source>
</evidence>
<dbReference type="InterPro" id="IPR003812">
    <property type="entry name" value="Fido"/>
</dbReference>